<proteinExistence type="predicted"/>
<sequence>MPGGGISPLSGRASIAFVWTSATADAPPNASLRAEARTHFRNGETHEGYDIQHSDRI</sequence>
<evidence type="ECO:0000256" key="1">
    <source>
        <dbReference type="SAM" id="MobiDB-lite"/>
    </source>
</evidence>
<dbReference type="EMBL" id="VSSQ01045786">
    <property type="protein sequence ID" value="MPM99697.1"/>
    <property type="molecule type" value="Genomic_DNA"/>
</dbReference>
<evidence type="ECO:0000313" key="2">
    <source>
        <dbReference type="EMBL" id="MPM99697.1"/>
    </source>
</evidence>
<comment type="caution">
    <text evidence="2">The sequence shown here is derived from an EMBL/GenBank/DDBJ whole genome shotgun (WGS) entry which is preliminary data.</text>
</comment>
<organism evidence="2">
    <name type="scientific">bioreactor metagenome</name>
    <dbReference type="NCBI Taxonomy" id="1076179"/>
    <lineage>
        <taxon>unclassified sequences</taxon>
        <taxon>metagenomes</taxon>
        <taxon>ecological metagenomes</taxon>
    </lineage>
</organism>
<reference evidence="2" key="1">
    <citation type="submission" date="2019-08" db="EMBL/GenBank/DDBJ databases">
        <authorList>
            <person name="Kucharzyk K."/>
            <person name="Murdoch R.W."/>
            <person name="Higgins S."/>
            <person name="Loffler F."/>
        </authorList>
    </citation>
    <scope>NUCLEOTIDE SEQUENCE</scope>
</reference>
<accession>A0A645ECJ5</accession>
<name>A0A645ECJ5_9ZZZZ</name>
<gene>
    <name evidence="2" type="ORF">SDC9_146891</name>
</gene>
<dbReference type="AlphaFoldDB" id="A0A645ECJ5"/>
<feature type="region of interest" description="Disordered" evidence="1">
    <location>
        <begin position="38"/>
        <end position="57"/>
    </location>
</feature>
<protein>
    <submittedName>
        <fullName evidence="2">Uncharacterized protein</fullName>
    </submittedName>
</protein>